<evidence type="ECO:0000313" key="1">
    <source>
        <dbReference type="EMBL" id="WMY13508.1"/>
    </source>
</evidence>
<proteinExistence type="predicted"/>
<dbReference type="RefSeq" id="WP_309573655.1">
    <property type="nucleotide sequence ID" value="NZ_CP119875.1"/>
</dbReference>
<organism evidence="1 2">
    <name type="scientific">Bacillus tropicus</name>
    <dbReference type="NCBI Taxonomy" id="2026188"/>
    <lineage>
        <taxon>Bacteria</taxon>
        <taxon>Bacillati</taxon>
        <taxon>Bacillota</taxon>
        <taxon>Bacilli</taxon>
        <taxon>Bacillales</taxon>
        <taxon>Bacillaceae</taxon>
        <taxon>Bacillus</taxon>
        <taxon>Bacillus cereus group</taxon>
    </lineage>
</organism>
<reference evidence="1 2" key="1">
    <citation type="submission" date="2023-03" db="EMBL/GenBank/DDBJ databases">
        <title>Plant growth-promoting bacteria for biocontrol of bacterial wilt in tomato.</title>
        <authorList>
            <person name="Song J."/>
            <person name="Jin Y.J."/>
        </authorList>
    </citation>
    <scope>NUCLEOTIDE SEQUENCE [LARGE SCALE GENOMIC DNA]</scope>
    <source>
        <strain evidence="1 2">T36S-23</strain>
    </source>
</reference>
<dbReference type="EMBL" id="CP119875">
    <property type="protein sequence ID" value="WMY13508.1"/>
    <property type="molecule type" value="Genomic_DNA"/>
</dbReference>
<gene>
    <name evidence="1" type="ORF">P3F89_16160</name>
</gene>
<dbReference type="Proteomes" id="UP001260090">
    <property type="component" value="Chromosome"/>
</dbReference>
<sequence>MEYKINNKQTIYSGQLLWCLDVYHKCSFIEDSVRSQFEEMLGTDILELNRSFEDAYESLLFAAVCELGGHKGHYKSLHQTDLVYQYAYNGMELSIFINHIQEIIESNDKTSDATEIITALQAAFMVKEGIRDINKFMRNHLTKITGSDYQIPFKRFDFIIDEVDKFIGK</sequence>
<accession>A0ABD7ZJY4</accession>
<dbReference type="GeneID" id="93008868"/>
<protein>
    <submittedName>
        <fullName evidence="1">Uncharacterized protein</fullName>
    </submittedName>
</protein>
<name>A0ABD7ZJY4_9BACI</name>
<evidence type="ECO:0000313" key="2">
    <source>
        <dbReference type="Proteomes" id="UP001260090"/>
    </source>
</evidence>
<dbReference type="AlphaFoldDB" id="A0ABD7ZJY4"/>